<dbReference type="SMART" id="SM01208">
    <property type="entry name" value="G5"/>
    <property type="match status" value="1"/>
</dbReference>
<dbReference type="EMBL" id="JACJII010000001">
    <property type="protein sequence ID" value="MBA9004229.1"/>
    <property type="molecule type" value="Genomic_DNA"/>
</dbReference>
<dbReference type="Gene3D" id="2.20.230.10">
    <property type="entry name" value="Resuscitation-promoting factor rpfb"/>
    <property type="match status" value="1"/>
</dbReference>
<comment type="caution">
    <text evidence="5">The sequence shown here is derived from an EMBL/GenBank/DDBJ whole genome shotgun (WGS) entry which is preliminary data.</text>
</comment>
<dbReference type="Pfam" id="PF07501">
    <property type="entry name" value="G5"/>
    <property type="match status" value="1"/>
</dbReference>
<evidence type="ECO:0000256" key="2">
    <source>
        <dbReference type="SAM" id="MobiDB-lite"/>
    </source>
</evidence>
<keyword evidence="6" id="KW-1185">Reference proteome</keyword>
<evidence type="ECO:0000259" key="4">
    <source>
        <dbReference type="PROSITE" id="PS51109"/>
    </source>
</evidence>
<dbReference type="RefSeq" id="WP_182705777.1">
    <property type="nucleotide sequence ID" value="NZ_JACJII010000001.1"/>
</dbReference>
<reference evidence="5 6" key="1">
    <citation type="submission" date="2020-08" db="EMBL/GenBank/DDBJ databases">
        <title>Sequencing the genomes of 1000 actinobacteria strains.</title>
        <authorList>
            <person name="Klenk H.-P."/>
        </authorList>
    </citation>
    <scope>NUCLEOTIDE SEQUENCE [LARGE SCALE GENOMIC DNA]</scope>
    <source>
        <strain evidence="5 6">DSM 45823</strain>
    </source>
</reference>
<dbReference type="Proteomes" id="UP000539313">
    <property type="component" value="Unassembled WGS sequence"/>
</dbReference>
<name>A0A7W3R938_9ACTN</name>
<feature type="region of interest" description="Disordered" evidence="2">
    <location>
        <begin position="30"/>
        <end position="52"/>
    </location>
</feature>
<evidence type="ECO:0000256" key="3">
    <source>
        <dbReference type="SAM" id="SignalP"/>
    </source>
</evidence>
<evidence type="ECO:0000256" key="1">
    <source>
        <dbReference type="ARBA" id="ARBA00022729"/>
    </source>
</evidence>
<proteinExistence type="predicted"/>
<dbReference type="PROSITE" id="PS51109">
    <property type="entry name" value="G5"/>
    <property type="match status" value="1"/>
</dbReference>
<protein>
    <recommendedName>
        <fullName evidence="4">G5 domain-containing protein</fullName>
    </recommendedName>
</protein>
<feature type="domain" description="G5" evidence="4">
    <location>
        <begin position="51"/>
        <end position="131"/>
    </location>
</feature>
<sequence length="188" mass="19504">MRRFVTAMVAVGVLLTLGAKCEPATAPTAVTPAATDPGNAAPSTPASTATTPKIEKRTVTETEEIPFKTKRVNDPTLAEGTTEVRRRGVAGVRTLTYEVTVTDGVQTGKKLVREVVTKAPVTRVIAVGTKQTPRCDPNYSGACVPIADDVDCAGGGGNGPAYVDGPVRITGSDIYDLDRDGDGIACDD</sequence>
<dbReference type="InterPro" id="IPR011098">
    <property type="entry name" value="G5_dom"/>
</dbReference>
<evidence type="ECO:0000313" key="6">
    <source>
        <dbReference type="Proteomes" id="UP000539313"/>
    </source>
</evidence>
<gene>
    <name evidence="5" type="ORF">HNR21_003111</name>
</gene>
<dbReference type="AlphaFoldDB" id="A0A7W3R938"/>
<feature type="chain" id="PRO_5031506581" description="G5 domain-containing protein" evidence="3">
    <location>
        <begin position="27"/>
        <end position="188"/>
    </location>
</feature>
<keyword evidence="1 3" id="KW-0732">Signal</keyword>
<organism evidence="5 6">
    <name type="scientific">Thermomonospora cellulosilytica</name>
    <dbReference type="NCBI Taxonomy" id="1411118"/>
    <lineage>
        <taxon>Bacteria</taxon>
        <taxon>Bacillati</taxon>
        <taxon>Actinomycetota</taxon>
        <taxon>Actinomycetes</taxon>
        <taxon>Streptosporangiales</taxon>
        <taxon>Thermomonosporaceae</taxon>
        <taxon>Thermomonospora</taxon>
    </lineage>
</organism>
<evidence type="ECO:0000313" key="5">
    <source>
        <dbReference type="EMBL" id="MBA9004229.1"/>
    </source>
</evidence>
<feature type="signal peptide" evidence="3">
    <location>
        <begin position="1"/>
        <end position="26"/>
    </location>
</feature>
<accession>A0A7W3R938</accession>